<gene>
    <name evidence="1" type="ORF">AB5J53_28105</name>
</gene>
<name>A0AB39RL96_9ACTN</name>
<dbReference type="RefSeq" id="WP_369248430.1">
    <property type="nucleotide sequence ID" value="NZ_CP163443.1"/>
</dbReference>
<proteinExistence type="predicted"/>
<organism evidence="1">
    <name type="scientific">Streptomyces sp. R41</name>
    <dbReference type="NCBI Taxonomy" id="3238632"/>
    <lineage>
        <taxon>Bacteria</taxon>
        <taxon>Bacillati</taxon>
        <taxon>Actinomycetota</taxon>
        <taxon>Actinomycetes</taxon>
        <taxon>Kitasatosporales</taxon>
        <taxon>Streptomycetaceae</taxon>
        <taxon>Streptomyces</taxon>
    </lineage>
</organism>
<reference evidence="1" key="1">
    <citation type="submission" date="2024-07" db="EMBL/GenBank/DDBJ databases">
        <authorList>
            <person name="Yu S.T."/>
        </authorList>
    </citation>
    <scope>NUCLEOTIDE SEQUENCE</scope>
    <source>
        <strain evidence="1">R41</strain>
    </source>
</reference>
<accession>A0AB39RL96</accession>
<dbReference type="AlphaFoldDB" id="A0AB39RL96"/>
<evidence type="ECO:0000313" key="1">
    <source>
        <dbReference type="EMBL" id="XDQ55248.1"/>
    </source>
</evidence>
<sequence>MPDINCCQICGEAAPPVEGYCGEIVGYRLVRDPWAAAPSFLDGNIHFSCLEGSDKRESFFDEFTHLVQAGHEEIDSLDGSLPRLTRMGLGMSQVFSGAECHIFQSGVSDRWMVVKKNGPWFALGYPQLQEIADGSLPNSPADVTRYRLPVDPGSRVAELSLPELLTALGVEERYATVANLAHVEYRFVDYYPPKRLLDYVAQAPLPLPEEACAFLAKHAETYVPVTFDDEEGV</sequence>
<dbReference type="EMBL" id="CP163443">
    <property type="protein sequence ID" value="XDQ55248.1"/>
    <property type="molecule type" value="Genomic_DNA"/>
</dbReference>
<protein>
    <submittedName>
        <fullName evidence="1">Uncharacterized protein</fullName>
    </submittedName>
</protein>